<accession>A0A8X6W149</accession>
<dbReference type="Proteomes" id="UP000887159">
    <property type="component" value="Unassembled WGS sequence"/>
</dbReference>
<evidence type="ECO:0000313" key="2">
    <source>
        <dbReference type="EMBL" id="GFY26125.1"/>
    </source>
</evidence>
<name>A0A8X6W149_TRICX</name>
<sequence>MKSTLNRLIPPNIKLALRYNVLLYKAVLAPIMLYRSPNWEGEASYSPEKISHFSQHSTVESSKRTLVCQERSLA</sequence>
<gene>
    <name evidence="2" type="ORF">TNCV_354421</name>
</gene>
<keyword evidence="3" id="KW-1185">Reference proteome</keyword>
<dbReference type="EMBL" id="BMAU01021374">
    <property type="protein sequence ID" value="GFY26125.1"/>
    <property type="molecule type" value="Genomic_DNA"/>
</dbReference>
<comment type="caution">
    <text evidence="2">The sequence shown here is derived from an EMBL/GenBank/DDBJ whole genome shotgun (WGS) entry which is preliminary data.</text>
</comment>
<dbReference type="AlphaFoldDB" id="A0A8X6W149"/>
<evidence type="ECO:0000313" key="3">
    <source>
        <dbReference type="Proteomes" id="UP000887159"/>
    </source>
</evidence>
<proteinExistence type="predicted"/>
<reference evidence="2" key="1">
    <citation type="submission" date="2020-08" db="EMBL/GenBank/DDBJ databases">
        <title>Multicomponent nature underlies the extraordinary mechanical properties of spider dragline silk.</title>
        <authorList>
            <person name="Kono N."/>
            <person name="Nakamura H."/>
            <person name="Mori M."/>
            <person name="Yoshida Y."/>
            <person name="Ohtoshi R."/>
            <person name="Malay A.D."/>
            <person name="Moran D.A.P."/>
            <person name="Tomita M."/>
            <person name="Numata K."/>
            <person name="Arakawa K."/>
        </authorList>
    </citation>
    <scope>NUCLEOTIDE SEQUENCE</scope>
</reference>
<organism evidence="2 3">
    <name type="scientific">Trichonephila clavipes</name>
    <name type="common">Golden silk orbweaver</name>
    <name type="synonym">Nephila clavipes</name>
    <dbReference type="NCBI Taxonomy" id="2585209"/>
    <lineage>
        <taxon>Eukaryota</taxon>
        <taxon>Metazoa</taxon>
        <taxon>Ecdysozoa</taxon>
        <taxon>Arthropoda</taxon>
        <taxon>Chelicerata</taxon>
        <taxon>Arachnida</taxon>
        <taxon>Araneae</taxon>
        <taxon>Araneomorphae</taxon>
        <taxon>Entelegynae</taxon>
        <taxon>Araneoidea</taxon>
        <taxon>Nephilidae</taxon>
        <taxon>Trichonephila</taxon>
    </lineage>
</organism>
<evidence type="ECO:0000256" key="1">
    <source>
        <dbReference type="SAM" id="MobiDB-lite"/>
    </source>
</evidence>
<protein>
    <submittedName>
        <fullName evidence="2">Uncharacterized protein</fullName>
    </submittedName>
</protein>
<feature type="region of interest" description="Disordered" evidence="1">
    <location>
        <begin position="52"/>
        <end position="74"/>
    </location>
</feature>